<sequence>MDSPHQIPGVSHSSSFQTHTQGKQHGNNAGQAITTTTTNDEQTNSRRESISNARSRIHLLSTLLINDDSDTGDPNPISSLADSDRPARSLLSSSTAYSAVSSSLTTSPASDAGDGPICHWLYDTFLSDESDLRLVVISFIPLLAGIYFSRIHCLSSPPPSVAGLEAVLIAVYSSETKSRAGEPTLISIPDLSQPSLYHYPRVSNGIQNPNSQSQPTTAVVSPPIEQQTAIKSTKRATIVGVALDCYYKQISQMPDWSKLDFCKYAADWAGQDCPCKFEFDQKPKTAMISDGTGTDEIKIEGNVSDQMNDLQISDGNSDNASRGTRISLPWELLQPVLRILGHCLFSPLTPNDVKDAASIAVRCLYARSSHDLVPQAILASRSLVQLDKRARESAASMATPVSSNENTPTKSKEQETYLLPD</sequence>
<reference evidence="2" key="1">
    <citation type="journal article" date="2022" name="Mol. Ecol. Resour.">
        <title>The genomes of chicory, endive, great burdock and yacon provide insights into Asteraceae palaeo-polyploidization history and plant inulin production.</title>
        <authorList>
            <person name="Fan W."/>
            <person name="Wang S."/>
            <person name="Wang H."/>
            <person name="Wang A."/>
            <person name="Jiang F."/>
            <person name="Liu H."/>
            <person name="Zhao H."/>
            <person name="Xu D."/>
            <person name="Zhang Y."/>
        </authorList>
    </citation>
    <scope>NUCLEOTIDE SEQUENCE [LARGE SCALE GENOMIC DNA]</scope>
    <source>
        <strain evidence="2">cv. Punajuju</strain>
    </source>
</reference>
<proteinExistence type="predicted"/>
<comment type="caution">
    <text evidence="1">The sequence shown here is derived from an EMBL/GenBank/DDBJ whole genome shotgun (WGS) entry which is preliminary data.</text>
</comment>
<keyword evidence="2" id="KW-1185">Reference proteome</keyword>
<protein>
    <submittedName>
        <fullName evidence="1">Uncharacterized protein</fullName>
    </submittedName>
</protein>
<evidence type="ECO:0000313" key="1">
    <source>
        <dbReference type="EMBL" id="KAI3707891.1"/>
    </source>
</evidence>
<dbReference type="EMBL" id="CM042015">
    <property type="protein sequence ID" value="KAI3707891.1"/>
    <property type="molecule type" value="Genomic_DNA"/>
</dbReference>
<gene>
    <name evidence="1" type="ORF">L2E82_36808</name>
</gene>
<dbReference type="Proteomes" id="UP001055811">
    <property type="component" value="Linkage Group LG07"/>
</dbReference>
<accession>A0ACB9AEF5</accession>
<reference evidence="1 2" key="2">
    <citation type="journal article" date="2022" name="Mol. Ecol. Resour.">
        <title>The genomes of chicory, endive, great burdock and yacon provide insights into Asteraceae paleo-polyploidization history and plant inulin production.</title>
        <authorList>
            <person name="Fan W."/>
            <person name="Wang S."/>
            <person name="Wang H."/>
            <person name="Wang A."/>
            <person name="Jiang F."/>
            <person name="Liu H."/>
            <person name="Zhao H."/>
            <person name="Xu D."/>
            <person name="Zhang Y."/>
        </authorList>
    </citation>
    <scope>NUCLEOTIDE SEQUENCE [LARGE SCALE GENOMIC DNA]</scope>
    <source>
        <strain evidence="2">cv. Punajuju</strain>
        <tissue evidence="1">Leaves</tissue>
    </source>
</reference>
<organism evidence="1 2">
    <name type="scientific">Cichorium intybus</name>
    <name type="common">Chicory</name>
    <dbReference type="NCBI Taxonomy" id="13427"/>
    <lineage>
        <taxon>Eukaryota</taxon>
        <taxon>Viridiplantae</taxon>
        <taxon>Streptophyta</taxon>
        <taxon>Embryophyta</taxon>
        <taxon>Tracheophyta</taxon>
        <taxon>Spermatophyta</taxon>
        <taxon>Magnoliopsida</taxon>
        <taxon>eudicotyledons</taxon>
        <taxon>Gunneridae</taxon>
        <taxon>Pentapetalae</taxon>
        <taxon>asterids</taxon>
        <taxon>campanulids</taxon>
        <taxon>Asterales</taxon>
        <taxon>Asteraceae</taxon>
        <taxon>Cichorioideae</taxon>
        <taxon>Cichorieae</taxon>
        <taxon>Cichoriinae</taxon>
        <taxon>Cichorium</taxon>
    </lineage>
</organism>
<evidence type="ECO:0000313" key="2">
    <source>
        <dbReference type="Proteomes" id="UP001055811"/>
    </source>
</evidence>
<name>A0ACB9AEF5_CICIN</name>